<dbReference type="EMBL" id="CAUJNA010001652">
    <property type="protein sequence ID" value="CAJ1388197.1"/>
    <property type="molecule type" value="Genomic_DNA"/>
</dbReference>
<evidence type="ECO:0000313" key="3">
    <source>
        <dbReference type="Proteomes" id="UP001178507"/>
    </source>
</evidence>
<dbReference type="AlphaFoldDB" id="A0AA36N136"/>
<protein>
    <submittedName>
        <fullName evidence="2">Uncharacterized protein</fullName>
    </submittedName>
</protein>
<evidence type="ECO:0000313" key="2">
    <source>
        <dbReference type="EMBL" id="CAJ1388197.1"/>
    </source>
</evidence>
<name>A0AA36N136_9DINO</name>
<evidence type="ECO:0000256" key="1">
    <source>
        <dbReference type="SAM" id="MobiDB-lite"/>
    </source>
</evidence>
<proteinExistence type="predicted"/>
<feature type="compositionally biased region" description="Basic and acidic residues" evidence="1">
    <location>
        <begin position="181"/>
        <end position="195"/>
    </location>
</feature>
<gene>
    <name evidence="2" type="ORF">EVOR1521_LOCUS14121</name>
</gene>
<keyword evidence="3" id="KW-1185">Reference proteome</keyword>
<accession>A0AA36N136</accession>
<organism evidence="2 3">
    <name type="scientific">Effrenium voratum</name>
    <dbReference type="NCBI Taxonomy" id="2562239"/>
    <lineage>
        <taxon>Eukaryota</taxon>
        <taxon>Sar</taxon>
        <taxon>Alveolata</taxon>
        <taxon>Dinophyceae</taxon>
        <taxon>Suessiales</taxon>
        <taxon>Symbiodiniaceae</taxon>
        <taxon>Effrenium</taxon>
    </lineage>
</organism>
<sequence length="215" mass="24655">MRALQLRTLDVAFLHLGQSRMVTSTSPCKRAIFNQVMGRDQQRMATSYCCAQFLVRQDVLLAPEALWQRALAAMDEPLPDGCEHVRHGSGMHCLVFESIWHVMFGYPEAFLPRSEDITLPIFLRIPEADESDLPDGARSTRDSRCKCEKKTHPRKEVQDLFKFLKTMNKQATKRTGQFLKQLEKKEGKEGKRETLLKQVKDVDELMNEDRSGLAS</sequence>
<dbReference type="Proteomes" id="UP001178507">
    <property type="component" value="Unassembled WGS sequence"/>
</dbReference>
<reference evidence="2" key="1">
    <citation type="submission" date="2023-08" db="EMBL/GenBank/DDBJ databases">
        <authorList>
            <person name="Chen Y."/>
            <person name="Shah S."/>
            <person name="Dougan E. K."/>
            <person name="Thang M."/>
            <person name="Chan C."/>
        </authorList>
    </citation>
    <scope>NUCLEOTIDE SEQUENCE</scope>
</reference>
<comment type="caution">
    <text evidence="2">The sequence shown here is derived from an EMBL/GenBank/DDBJ whole genome shotgun (WGS) entry which is preliminary data.</text>
</comment>
<feature type="region of interest" description="Disordered" evidence="1">
    <location>
        <begin position="174"/>
        <end position="195"/>
    </location>
</feature>